<dbReference type="EMBL" id="JAHLUX010000008">
    <property type="protein sequence ID" value="KAG7817237.1"/>
    <property type="molecule type" value="Genomic_DNA"/>
</dbReference>
<proteinExistence type="predicted"/>
<feature type="compositionally biased region" description="Polar residues" evidence="1">
    <location>
        <begin position="169"/>
        <end position="180"/>
    </location>
</feature>
<dbReference type="AlphaFoldDB" id="A0AAN6DEC4"/>
<evidence type="ECO:0000313" key="2">
    <source>
        <dbReference type="EMBL" id="KAG7817237.1"/>
    </source>
</evidence>
<feature type="compositionally biased region" description="Basic residues" evidence="1">
    <location>
        <begin position="55"/>
        <end position="69"/>
    </location>
</feature>
<feature type="compositionally biased region" description="Pro residues" evidence="1">
    <location>
        <begin position="87"/>
        <end position="99"/>
    </location>
</feature>
<evidence type="ECO:0000313" key="3">
    <source>
        <dbReference type="Proteomes" id="UP001196530"/>
    </source>
</evidence>
<feature type="compositionally biased region" description="Basic and acidic residues" evidence="1">
    <location>
        <begin position="38"/>
        <end position="54"/>
    </location>
</feature>
<protein>
    <submittedName>
        <fullName evidence="2">Uncharacterized protein</fullName>
    </submittedName>
</protein>
<organism evidence="2 3">
    <name type="scientific">Pichia angusta</name>
    <name type="common">Yeast</name>
    <name type="synonym">Hansenula polymorpha</name>
    <dbReference type="NCBI Taxonomy" id="870730"/>
    <lineage>
        <taxon>Eukaryota</taxon>
        <taxon>Fungi</taxon>
        <taxon>Dikarya</taxon>
        <taxon>Ascomycota</taxon>
        <taxon>Saccharomycotina</taxon>
        <taxon>Pichiomycetes</taxon>
        <taxon>Pichiales</taxon>
        <taxon>Pichiaceae</taxon>
        <taxon>Ogataea</taxon>
    </lineage>
</organism>
<dbReference type="Proteomes" id="UP001196530">
    <property type="component" value="Unassembled WGS sequence"/>
</dbReference>
<dbReference type="RefSeq" id="XP_043058666.1">
    <property type="nucleotide sequence ID" value="XM_043204618.1"/>
</dbReference>
<feature type="region of interest" description="Disordered" evidence="1">
    <location>
        <begin position="38"/>
        <end position="114"/>
    </location>
</feature>
<name>A0AAN6DEC4_PICAN</name>
<feature type="region of interest" description="Disordered" evidence="1">
    <location>
        <begin position="137"/>
        <end position="180"/>
    </location>
</feature>
<reference evidence="2" key="1">
    <citation type="journal article" date="2021" name="G3 (Bethesda)">
        <title>Genomic diversity, chromosomal rearrangements, and interspecies hybridization in the ogataea polymorpha species complex.</title>
        <authorList>
            <person name="Hanson S.J."/>
            <person name="Cinneide E.O."/>
            <person name="Salzberg L.I."/>
            <person name="Wolfe K.H."/>
            <person name="McGowan J."/>
            <person name="Fitzpatrick D.A."/>
            <person name="Matlin K."/>
        </authorList>
    </citation>
    <scope>NUCLEOTIDE SEQUENCE</scope>
    <source>
        <strain evidence="2">61-244</strain>
    </source>
</reference>
<gene>
    <name evidence="2" type="ORF">KL928_003972</name>
</gene>
<evidence type="ECO:0000256" key="1">
    <source>
        <dbReference type="SAM" id="MobiDB-lite"/>
    </source>
</evidence>
<comment type="caution">
    <text evidence="2">The sequence shown here is derived from an EMBL/GenBank/DDBJ whole genome shotgun (WGS) entry which is preliminary data.</text>
</comment>
<accession>A0AAN6DEC4</accession>
<dbReference type="GeneID" id="66128023"/>
<sequence>MSLIMTEKEIVTIDLEKASEEELIAVIAKLADILEEKREAAGVSEKDAERGKKGYKEKRRHHSKKKFRKFGRDFSPFGGHEEFGPYGFPPIPPPPPPAHPFAEGSFGMHGHHHPPPPPYHPHAYFGSYGFGYGRPWGRGRSRAPHFRHGYHTRSPPPPPPAFWHRRYSSSDTPDSGSETE</sequence>
<feature type="compositionally biased region" description="Basic residues" evidence="1">
    <location>
        <begin position="137"/>
        <end position="151"/>
    </location>
</feature>